<organism evidence="6 7">
    <name type="scientific">Oceanobacillus piezotolerans</name>
    <dbReference type="NCBI Taxonomy" id="2448030"/>
    <lineage>
        <taxon>Bacteria</taxon>
        <taxon>Bacillati</taxon>
        <taxon>Bacillota</taxon>
        <taxon>Bacilli</taxon>
        <taxon>Bacillales</taxon>
        <taxon>Bacillaceae</taxon>
        <taxon>Oceanobacillus</taxon>
    </lineage>
</organism>
<evidence type="ECO:0000256" key="1">
    <source>
        <dbReference type="ARBA" id="ARBA00004496"/>
    </source>
</evidence>
<dbReference type="Pfam" id="PF00589">
    <property type="entry name" value="Phage_integrase"/>
    <property type="match status" value="1"/>
</dbReference>
<dbReference type="EMBL" id="RCHR01000016">
    <property type="protein sequence ID" value="RLL39810.1"/>
    <property type="molecule type" value="Genomic_DNA"/>
</dbReference>
<dbReference type="GO" id="GO:0006310">
    <property type="term" value="P:DNA recombination"/>
    <property type="evidence" value="ECO:0007669"/>
    <property type="project" value="UniProtKB-KW"/>
</dbReference>
<dbReference type="PANTHER" id="PTHR30349:SF77">
    <property type="entry name" value="TYROSINE RECOMBINASE XERC"/>
    <property type="match status" value="1"/>
</dbReference>
<accession>A0A498D1T4</accession>
<evidence type="ECO:0000256" key="2">
    <source>
        <dbReference type="ARBA" id="ARBA00022908"/>
    </source>
</evidence>
<dbReference type="InterPro" id="IPR002104">
    <property type="entry name" value="Integrase_catalytic"/>
</dbReference>
<dbReference type="SUPFAM" id="SSF56349">
    <property type="entry name" value="DNA breaking-rejoining enzymes"/>
    <property type="match status" value="1"/>
</dbReference>
<evidence type="ECO:0000256" key="3">
    <source>
        <dbReference type="ARBA" id="ARBA00023125"/>
    </source>
</evidence>
<dbReference type="GO" id="GO:0015074">
    <property type="term" value="P:DNA integration"/>
    <property type="evidence" value="ECO:0007669"/>
    <property type="project" value="UniProtKB-KW"/>
</dbReference>
<dbReference type="GO" id="GO:0003677">
    <property type="term" value="F:DNA binding"/>
    <property type="evidence" value="ECO:0007669"/>
    <property type="project" value="UniProtKB-KW"/>
</dbReference>
<dbReference type="PANTHER" id="PTHR30349">
    <property type="entry name" value="PHAGE INTEGRASE-RELATED"/>
    <property type="match status" value="1"/>
</dbReference>
<dbReference type="Gene3D" id="1.10.150.130">
    <property type="match status" value="1"/>
</dbReference>
<keyword evidence="3" id="KW-0238">DNA-binding</keyword>
<gene>
    <name evidence="6" type="ORF">D8M04_19845</name>
</gene>
<dbReference type="InterPro" id="IPR050090">
    <property type="entry name" value="Tyrosine_recombinase_XerCD"/>
</dbReference>
<keyword evidence="4" id="KW-0233">DNA recombination</keyword>
<feature type="domain" description="Tyr recombinase" evidence="5">
    <location>
        <begin position="93"/>
        <end position="307"/>
    </location>
</feature>
<dbReference type="Gene3D" id="1.10.443.10">
    <property type="entry name" value="Intergrase catalytic core"/>
    <property type="match status" value="1"/>
</dbReference>
<dbReference type="CDD" id="cd00397">
    <property type="entry name" value="DNA_BRE_C"/>
    <property type="match status" value="1"/>
</dbReference>
<comment type="caution">
    <text evidence="6">The sequence shown here is derived from an EMBL/GenBank/DDBJ whole genome shotgun (WGS) entry which is preliminary data.</text>
</comment>
<evidence type="ECO:0000313" key="6">
    <source>
        <dbReference type="EMBL" id="RLL39810.1"/>
    </source>
</evidence>
<dbReference type="InterPro" id="IPR011010">
    <property type="entry name" value="DNA_brk_join_enz"/>
</dbReference>
<protein>
    <submittedName>
        <fullName evidence="6">Integrase</fullName>
    </submittedName>
</protein>
<sequence>MYLLFANNKEQFGIPDIPGESLFRCIKEKQIRIYQNWLKTVPLGKGNKPYSIATISRKTTIFKSFLHYLYKKGYITESVHHAFLSAKVGKKDLPNRDITKHQVIQLLDYYRNNPIVHGLLAVLITTGARISEICTTKVSDLTREYNPKTNTYGYWLEVIGKGNKKRPLLIHDNVFQTIVKFRKRRRLDTILDPTDHSPLFTTPKGKAYNYKNLSMFITKKLNEVDVPFIQVNNKLKLQAAAGTLPEKDKDKILSISPHTLRHGFAIISAENDSDVFRIMQTLGHESLETTMIYLENKQSKEQNVGHSWGNNEVLKHI</sequence>
<dbReference type="InterPro" id="IPR013762">
    <property type="entry name" value="Integrase-like_cat_sf"/>
</dbReference>
<keyword evidence="7" id="KW-1185">Reference proteome</keyword>
<dbReference type="AlphaFoldDB" id="A0A498D1T4"/>
<comment type="subcellular location">
    <subcellularLocation>
        <location evidence="1">Cytoplasm</location>
    </subcellularLocation>
</comment>
<dbReference type="InterPro" id="IPR010998">
    <property type="entry name" value="Integrase_recombinase_N"/>
</dbReference>
<evidence type="ECO:0000259" key="5">
    <source>
        <dbReference type="PROSITE" id="PS51898"/>
    </source>
</evidence>
<reference evidence="6 7" key="1">
    <citation type="submission" date="2018-10" db="EMBL/GenBank/DDBJ databases">
        <title>Oceanobacillus sp. YLB-02 draft genome.</title>
        <authorList>
            <person name="Yu L."/>
        </authorList>
    </citation>
    <scope>NUCLEOTIDE SEQUENCE [LARGE SCALE GENOMIC DNA]</scope>
    <source>
        <strain evidence="6 7">YLB-02</strain>
    </source>
</reference>
<proteinExistence type="predicted"/>
<name>A0A498D1T4_9BACI</name>
<evidence type="ECO:0000256" key="4">
    <source>
        <dbReference type="ARBA" id="ARBA00023172"/>
    </source>
</evidence>
<dbReference type="Proteomes" id="UP000270219">
    <property type="component" value="Unassembled WGS sequence"/>
</dbReference>
<keyword evidence="2" id="KW-0229">DNA integration</keyword>
<dbReference type="GO" id="GO:0005737">
    <property type="term" value="C:cytoplasm"/>
    <property type="evidence" value="ECO:0007669"/>
    <property type="project" value="UniProtKB-SubCell"/>
</dbReference>
<dbReference type="PROSITE" id="PS51898">
    <property type="entry name" value="TYR_RECOMBINASE"/>
    <property type="match status" value="1"/>
</dbReference>
<evidence type="ECO:0000313" key="7">
    <source>
        <dbReference type="Proteomes" id="UP000270219"/>
    </source>
</evidence>